<evidence type="ECO:0000313" key="2">
    <source>
        <dbReference type="Proteomes" id="UP000626092"/>
    </source>
</evidence>
<dbReference type="CDD" id="cd00303">
    <property type="entry name" value="retropepsin_like"/>
    <property type="match status" value="1"/>
</dbReference>
<name>A0A834L5N4_RHOSS</name>
<dbReference type="EMBL" id="WJXA01000076">
    <property type="protein sequence ID" value="KAF7116359.1"/>
    <property type="molecule type" value="Genomic_DNA"/>
</dbReference>
<dbReference type="AlphaFoldDB" id="A0A834L5N4"/>
<protein>
    <submittedName>
        <fullName evidence="1">Uncharacterized protein</fullName>
    </submittedName>
</protein>
<comment type="caution">
    <text evidence="1">The sequence shown here is derived from an EMBL/GenBank/DDBJ whole genome shotgun (WGS) entry which is preliminary data.</text>
</comment>
<organism evidence="1 2">
    <name type="scientific">Rhododendron simsii</name>
    <name type="common">Sims's rhododendron</name>
    <dbReference type="NCBI Taxonomy" id="118357"/>
    <lineage>
        <taxon>Eukaryota</taxon>
        <taxon>Viridiplantae</taxon>
        <taxon>Streptophyta</taxon>
        <taxon>Embryophyta</taxon>
        <taxon>Tracheophyta</taxon>
        <taxon>Spermatophyta</taxon>
        <taxon>Magnoliopsida</taxon>
        <taxon>eudicotyledons</taxon>
        <taxon>Gunneridae</taxon>
        <taxon>Pentapetalae</taxon>
        <taxon>asterids</taxon>
        <taxon>Ericales</taxon>
        <taxon>Ericaceae</taxon>
        <taxon>Ericoideae</taxon>
        <taxon>Rhodoreae</taxon>
        <taxon>Rhododendron</taxon>
    </lineage>
</organism>
<dbReference type="Proteomes" id="UP000626092">
    <property type="component" value="Unassembled WGS sequence"/>
</dbReference>
<reference evidence="1" key="1">
    <citation type="submission" date="2019-11" db="EMBL/GenBank/DDBJ databases">
        <authorList>
            <person name="Liu Y."/>
            <person name="Hou J."/>
            <person name="Li T.-Q."/>
            <person name="Guan C.-H."/>
            <person name="Wu X."/>
            <person name="Wu H.-Z."/>
            <person name="Ling F."/>
            <person name="Zhang R."/>
            <person name="Shi X.-G."/>
            <person name="Ren J.-P."/>
            <person name="Chen E.-F."/>
            <person name="Sun J.-M."/>
        </authorList>
    </citation>
    <scope>NUCLEOTIDE SEQUENCE</scope>
    <source>
        <strain evidence="1">Adult_tree_wgs_1</strain>
        <tissue evidence="1">Leaves</tissue>
    </source>
</reference>
<evidence type="ECO:0000313" key="1">
    <source>
        <dbReference type="EMBL" id="KAF7116359.1"/>
    </source>
</evidence>
<accession>A0A834L5N4</accession>
<sequence>MRSGVSAFEDAIGELTKLSQQSTVCAYQERFKSLTEEFLSVVSLVDYVTEEDSEGTGLEIQVNGDPSLEEEMQISIQGLSGCISFCTMKGHCKGRTTILIDLGSTHNLVEPGVVKNSGHLVEPTSDLPVTMADGTKLCCKGVCKSFTWDMQGKTFNAEVQGLAIGGCDMVLAV</sequence>
<keyword evidence="2" id="KW-1185">Reference proteome</keyword>
<proteinExistence type="predicted"/>
<dbReference type="OrthoDB" id="1934862at2759"/>
<gene>
    <name evidence="1" type="ORF">RHSIM_RhsimUnG0031000</name>
</gene>